<evidence type="ECO:0008006" key="4">
    <source>
        <dbReference type="Google" id="ProtNLM"/>
    </source>
</evidence>
<keyword evidence="3" id="KW-1185">Reference proteome</keyword>
<proteinExistence type="predicted"/>
<dbReference type="STRING" id="1043493.SAMN05421637_2392"/>
<keyword evidence="1" id="KW-1133">Transmembrane helix</keyword>
<keyword evidence="1" id="KW-0812">Transmembrane</keyword>
<dbReference type="RefSeq" id="WP_042215692.1">
    <property type="nucleotide sequence ID" value="NZ_BBLU01000014.1"/>
</dbReference>
<dbReference type="AlphaFoldDB" id="A0A1H7A9L1"/>
<dbReference type="eggNOG" id="ENOG5032SJC">
    <property type="taxonomic scope" value="Bacteria"/>
</dbReference>
<protein>
    <recommendedName>
        <fullName evidence="4">DUF3137 domain-containing protein</fullName>
    </recommendedName>
</protein>
<evidence type="ECO:0000313" key="3">
    <source>
        <dbReference type="Proteomes" id="UP000183315"/>
    </source>
</evidence>
<evidence type="ECO:0000256" key="1">
    <source>
        <dbReference type="SAM" id="Phobius"/>
    </source>
</evidence>
<sequence length="251" mass="27386">MDPAELILPGSYDAAFSAAFVLFPLFFLGVVALIVVLGVRGFLGARRRREAVAATVAAHHLGHLAEDPARASYFSSPPFGLGRRRRARDVVWGTMGGRPFETFAYSYETESRDTEGRTRTTTHTFQVTWVPLPAPLPTVRLTGDNAMLRALGRLGGRDLDTESHEFNQRWKVQADDERVAHAILTPRMIERLLGADLVGRAFVIEGSALYSYAPSASDLAELPLVVGALHELADGIPAFLFEGPREADPAS</sequence>
<dbReference type="OrthoDB" id="3429251at2"/>
<gene>
    <name evidence="2" type="ORF">SAMN05421637_2392</name>
</gene>
<evidence type="ECO:0000313" key="2">
    <source>
        <dbReference type="EMBL" id="SEJ61184.1"/>
    </source>
</evidence>
<organism evidence="2 3">
    <name type="scientific">Demequina mangrovi</name>
    <dbReference type="NCBI Taxonomy" id="1043493"/>
    <lineage>
        <taxon>Bacteria</taxon>
        <taxon>Bacillati</taxon>
        <taxon>Actinomycetota</taxon>
        <taxon>Actinomycetes</taxon>
        <taxon>Micrococcales</taxon>
        <taxon>Demequinaceae</taxon>
        <taxon>Demequina</taxon>
    </lineage>
</organism>
<accession>A0A1H7A9L1</accession>
<feature type="transmembrane region" description="Helical" evidence="1">
    <location>
        <begin position="15"/>
        <end position="39"/>
    </location>
</feature>
<dbReference type="Pfam" id="PF11335">
    <property type="entry name" value="DUF3137"/>
    <property type="match status" value="1"/>
</dbReference>
<dbReference type="EMBL" id="FNZI01000006">
    <property type="protein sequence ID" value="SEJ61184.1"/>
    <property type="molecule type" value="Genomic_DNA"/>
</dbReference>
<keyword evidence="1" id="KW-0472">Membrane</keyword>
<reference evidence="3" key="1">
    <citation type="submission" date="2016-10" db="EMBL/GenBank/DDBJ databases">
        <authorList>
            <person name="Varghese N."/>
        </authorList>
    </citation>
    <scope>NUCLEOTIDE SEQUENCE [LARGE SCALE GENOMIC DNA]</scope>
    <source>
        <strain evidence="3">DSM 24868</strain>
    </source>
</reference>
<dbReference type="Proteomes" id="UP000183315">
    <property type="component" value="Unassembled WGS sequence"/>
</dbReference>
<dbReference type="InterPro" id="IPR021484">
    <property type="entry name" value="DUF3137"/>
</dbReference>
<name>A0A1H7A9L1_9MICO</name>